<proteinExistence type="inferred from homology"/>
<evidence type="ECO:0000313" key="4">
    <source>
        <dbReference type="EMBL" id="PKL72309.1"/>
    </source>
</evidence>
<dbReference type="HAMAP" id="MF_00023">
    <property type="entry name" value="SmpB"/>
    <property type="match status" value="1"/>
</dbReference>
<dbReference type="Gene3D" id="2.40.280.10">
    <property type="match status" value="1"/>
</dbReference>
<dbReference type="PANTHER" id="PTHR30308:SF2">
    <property type="entry name" value="SSRA-BINDING PROTEIN"/>
    <property type="match status" value="1"/>
</dbReference>
<dbReference type="GO" id="GO:0070930">
    <property type="term" value="P:trans-translation-dependent protein tagging"/>
    <property type="evidence" value="ECO:0007669"/>
    <property type="project" value="TreeGrafter"/>
</dbReference>
<evidence type="ECO:0000256" key="3">
    <source>
        <dbReference type="HAMAP-Rule" id="MF_00023"/>
    </source>
</evidence>
<dbReference type="AlphaFoldDB" id="A0A2N1UN99"/>
<dbReference type="EMBL" id="PGYQ01000008">
    <property type="protein sequence ID" value="PKL72309.1"/>
    <property type="molecule type" value="Genomic_DNA"/>
</dbReference>
<dbReference type="GO" id="GO:0003723">
    <property type="term" value="F:RNA binding"/>
    <property type="evidence" value="ECO:0007669"/>
    <property type="project" value="UniProtKB-UniRule"/>
</dbReference>
<evidence type="ECO:0000256" key="2">
    <source>
        <dbReference type="ARBA" id="ARBA00022884"/>
    </source>
</evidence>
<dbReference type="CDD" id="cd09294">
    <property type="entry name" value="SmpB"/>
    <property type="match status" value="1"/>
</dbReference>
<gene>
    <name evidence="3" type="primary">smpB</name>
    <name evidence="4" type="ORF">CVV26_02180</name>
</gene>
<dbReference type="InterPro" id="IPR000037">
    <property type="entry name" value="SsrA-bd_prot"/>
</dbReference>
<dbReference type="PANTHER" id="PTHR30308">
    <property type="entry name" value="TMRNA-BINDING COMPONENT OF TRANS-TRANSLATION TAGGING COMPLEX"/>
    <property type="match status" value="1"/>
</dbReference>
<evidence type="ECO:0000313" key="5">
    <source>
        <dbReference type="Proteomes" id="UP000233414"/>
    </source>
</evidence>
<sequence>MPTITINKHIYHNYQILETFEAGIVLTGPEVKSLKKGQINLKGSYVTLDSKIPEKPLSNVISKYSLPCVWLVNCHISAYAPAANVQKNYQPTHSRKLLLKKKEINSLIGKLKTPGLTLLPIKVYTKGKIIKLEIGLGKGKKKFDKREDIKKREVKRKIERVMKNF</sequence>
<comment type="similarity">
    <text evidence="3">Belongs to the SmpB family.</text>
</comment>
<dbReference type="PROSITE" id="PS01317">
    <property type="entry name" value="SSRP"/>
    <property type="match status" value="1"/>
</dbReference>
<dbReference type="NCBIfam" id="TIGR00086">
    <property type="entry name" value="smpB"/>
    <property type="match status" value="1"/>
</dbReference>
<name>A0A2N1UN99_9BACT</name>
<keyword evidence="2 3" id="KW-0694">RNA-binding</keyword>
<dbReference type="SUPFAM" id="SSF74982">
    <property type="entry name" value="Small protein B (SmpB)"/>
    <property type="match status" value="1"/>
</dbReference>
<dbReference type="GO" id="GO:0005829">
    <property type="term" value="C:cytosol"/>
    <property type="evidence" value="ECO:0007669"/>
    <property type="project" value="TreeGrafter"/>
</dbReference>
<dbReference type="Proteomes" id="UP000233414">
    <property type="component" value="Unassembled WGS sequence"/>
</dbReference>
<dbReference type="GO" id="GO:0070929">
    <property type="term" value="P:trans-translation"/>
    <property type="evidence" value="ECO:0007669"/>
    <property type="project" value="UniProtKB-UniRule"/>
</dbReference>
<keyword evidence="1 3" id="KW-0963">Cytoplasm</keyword>
<dbReference type="Pfam" id="PF01668">
    <property type="entry name" value="SmpB"/>
    <property type="match status" value="1"/>
</dbReference>
<comment type="caution">
    <text evidence="4">The sequence shown here is derived from an EMBL/GenBank/DDBJ whole genome shotgun (WGS) entry which is preliminary data.</text>
</comment>
<dbReference type="InterPro" id="IPR023620">
    <property type="entry name" value="SmpB"/>
</dbReference>
<dbReference type="NCBIfam" id="NF003843">
    <property type="entry name" value="PRK05422.1"/>
    <property type="match status" value="1"/>
</dbReference>
<organism evidence="4 5">
    <name type="scientific">Candidatus Kuenenbacteria bacterium HGW-Kuenenbacteria-1</name>
    <dbReference type="NCBI Taxonomy" id="2013812"/>
    <lineage>
        <taxon>Bacteria</taxon>
        <taxon>Candidatus Kueneniibacteriota</taxon>
    </lineage>
</organism>
<protein>
    <recommendedName>
        <fullName evidence="3">SsrA-binding protein</fullName>
    </recommendedName>
    <alternativeName>
        <fullName evidence="3">Small protein B</fullName>
    </alternativeName>
</protein>
<comment type="function">
    <text evidence="3">Required for rescue of stalled ribosomes mediated by trans-translation. Binds to transfer-messenger RNA (tmRNA), required for stable association of tmRNA with ribosomes. tmRNA and SmpB together mimic tRNA shape, replacing the anticodon stem-loop with SmpB. tmRNA is encoded by the ssrA gene; the 2 termini fold to resemble tRNA(Ala) and it encodes a 'tag peptide', a short internal open reading frame. During trans-translation Ala-aminoacylated tmRNA acts like a tRNA, entering the A-site of stalled ribosomes, displacing the stalled mRNA. The ribosome then switches to translate the ORF on the tmRNA; the nascent peptide is terminated with the 'tag peptide' encoded by the tmRNA and targeted for degradation. The ribosome is freed to recommence translation, which seems to be the essential function of trans-translation.</text>
</comment>
<evidence type="ECO:0000256" key="1">
    <source>
        <dbReference type="ARBA" id="ARBA00022490"/>
    </source>
</evidence>
<accession>A0A2N1UN99</accession>
<reference evidence="4 5" key="1">
    <citation type="journal article" date="2017" name="ISME J.">
        <title>Potential for microbial H2 and metal transformations associated with novel bacteria and archaea in deep terrestrial subsurface sediments.</title>
        <authorList>
            <person name="Hernsdorf A.W."/>
            <person name="Amano Y."/>
            <person name="Miyakawa K."/>
            <person name="Ise K."/>
            <person name="Suzuki Y."/>
            <person name="Anantharaman K."/>
            <person name="Probst A."/>
            <person name="Burstein D."/>
            <person name="Thomas B.C."/>
            <person name="Banfield J.F."/>
        </authorList>
    </citation>
    <scope>NUCLEOTIDE SEQUENCE [LARGE SCALE GENOMIC DNA]</scope>
    <source>
        <strain evidence="4">HGW-Kuenenbacteria-1</strain>
    </source>
</reference>
<comment type="subcellular location">
    <subcellularLocation>
        <location evidence="3">Cytoplasm</location>
    </subcellularLocation>
    <text evidence="3">The tmRNA-SmpB complex associates with stalled 70S ribosomes.</text>
</comment>
<dbReference type="InterPro" id="IPR020081">
    <property type="entry name" value="SsrA-bd_prot_CS"/>
</dbReference>